<protein>
    <recommendedName>
        <fullName evidence="4">DUF998 domain-containing protein</fullName>
    </recommendedName>
</protein>
<sequence length="226" mass="24562">MKLTRHEILNFGAAGAVLIGMWVVSLALRLIEIERVDIRLFVASRLGPMTTDSNDYVWNITAGMAAFLVLTAVAFGVVFAVHYRTYLGSGLTRRQTYARIAMLGLIFTVGASALVALLWGVAALFEMPHIRGVSPLSLLLIPFGQIAAYSLGVFATCLFVRFTWWKAVAGLFILQAVAVGISWLASSRVVVSFEFTEAHAAGLLAASVVAAWALAWAMLRTLPMRR</sequence>
<comment type="caution">
    <text evidence="2">The sequence shown here is derived from an EMBL/GenBank/DDBJ whole genome shotgun (WGS) entry which is preliminary data.</text>
</comment>
<keyword evidence="3" id="KW-1185">Reference proteome</keyword>
<keyword evidence="1" id="KW-0812">Transmembrane</keyword>
<name>A0ABT9NFD8_9ACTO</name>
<evidence type="ECO:0008006" key="4">
    <source>
        <dbReference type="Google" id="ProtNLM"/>
    </source>
</evidence>
<feature type="transmembrane region" description="Helical" evidence="1">
    <location>
        <begin position="198"/>
        <end position="219"/>
    </location>
</feature>
<dbReference type="Proteomes" id="UP001243212">
    <property type="component" value="Unassembled WGS sequence"/>
</dbReference>
<reference evidence="2 3" key="1">
    <citation type="submission" date="2023-07" db="EMBL/GenBank/DDBJ databases">
        <title>Sequencing the genomes of 1000 actinobacteria strains.</title>
        <authorList>
            <person name="Klenk H.-P."/>
        </authorList>
    </citation>
    <scope>NUCLEOTIDE SEQUENCE [LARGE SCALE GENOMIC DNA]</scope>
    <source>
        <strain evidence="2 3">DSM 17163</strain>
    </source>
</reference>
<dbReference type="EMBL" id="JAUSQX010000001">
    <property type="protein sequence ID" value="MDP9806105.1"/>
    <property type="molecule type" value="Genomic_DNA"/>
</dbReference>
<keyword evidence="1" id="KW-0472">Membrane</keyword>
<evidence type="ECO:0000256" key="1">
    <source>
        <dbReference type="SAM" id="Phobius"/>
    </source>
</evidence>
<feature type="transmembrane region" description="Helical" evidence="1">
    <location>
        <begin position="167"/>
        <end position="186"/>
    </location>
</feature>
<feature type="transmembrane region" description="Helical" evidence="1">
    <location>
        <begin position="137"/>
        <end position="160"/>
    </location>
</feature>
<keyword evidence="1" id="KW-1133">Transmembrane helix</keyword>
<dbReference type="RefSeq" id="WP_307682346.1">
    <property type="nucleotide sequence ID" value="NZ_JAUSQX010000001.1"/>
</dbReference>
<evidence type="ECO:0000313" key="2">
    <source>
        <dbReference type="EMBL" id="MDP9806105.1"/>
    </source>
</evidence>
<gene>
    <name evidence="2" type="ORF">J2S70_000687</name>
</gene>
<evidence type="ECO:0000313" key="3">
    <source>
        <dbReference type="Proteomes" id="UP001243212"/>
    </source>
</evidence>
<feature type="transmembrane region" description="Helical" evidence="1">
    <location>
        <begin position="56"/>
        <end position="81"/>
    </location>
</feature>
<proteinExistence type="predicted"/>
<accession>A0ABT9NFD8</accession>
<organism evidence="2 3">
    <name type="scientific">Trueperella bonasi</name>
    <dbReference type="NCBI Taxonomy" id="312286"/>
    <lineage>
        <taxon>Bacteria</taxon>
        <taxon>Bacillati</taxon>
        <taxon>Actinomycetota</taxon>
        <taxon>Actinomycetes</taxon>
        <taxon>Actinomycetales</taxon>
        <taxon>Actinomycetaceae</taxon>
        <taxon>Trueperella</taxon>
    </lineage>
</organism>
<feature type="transmembrane region" description="Helical" evidence="1">
    <location>
        <begin position="102"/>
        <end position="125"/>
    </location>
</feature>
<feature type="transmembrane region" description="Helical" evidence="1">
    <location>
        <begin position="12"/>
        <end position="31"/>
    </location>
</feature>